<evidence type="ECO:0000256" key="4">
    <source>
        <dbReference type="ARBA" id="ARBA00022603"/>
    </source>
</evidence>
<dbReference type="AlphaFoldDB" id="A0A4R1HGY6"/>
<comment type="catalytic activity">
    <reaction evidence="7">
        <text>[protein]-L-isoaspartate + S-adenosyl-L-methionine = [protein]-L-isoaspartate alpha-methyl ester + S-adenosyl-L-homocysteine</text>
        <dbReference type="Rhea" id="RHEA:12705"/>
        <dbReference type="Rhea" id="RHEA-COMP:12143"/>
        <dbReference type="Rhea" id="RHEA-COMP:12144"/>
        <dbReference type="ChEBI" id="CHEBI:57856"/>
        <dbReference type="ChEBI" id="CHEBI:59789"/>
        <dbReference type="ChEBI" id="CHEBI:90596"/>
        <dbReference type="ChEBI" id="CHEBI:90598"/>
        <dbReference type="EC" id="2.1.1.77"/>
    </reaction>
</comment>
<keyword evidence="10" id="KW-1185">Reference proteome</keyword>
<evidence type="ECO:0000256" key="6">
    <source>
        <dbReference type="ARBA" id="ARBA00022691"/>
    </source>
</evidence>
<evidence type="ECO:0000313" key="10">
    <source>
        <dbReference type="Proteomes" id="UP000295707"/>
    </source>
</evidence>
<dbReference type="GO" id="GO:0005737">
    <property type="term" value="C:cytoplasm"/>
    <property type="evidence" value="ECO:0007669"/>
    <property type="project" value="UniProtKB-SubCell"/>
</dbReference>
<dbReference type="GO" id="GO:0030091">
    <property type="term" value="P:protein repair"/>
    <property type="evidence" value="ECO:0007669"/>
    <property type="project" value="UniProtKB-UniRule"/>
</dbReference>
<dbReference type="PROSITE" id="PS01279">
    <property type="entry name" value="PCMT"/>
    <property type="match status" value="1"/>
</dbReference>
<sequence length="238" mass="25835">MRNGQQNMIDDINAEVRYTHSLIGKDALDPRVMEAVRKVPRDAFVPPEMRVAAFENGPLPIGYGQTISQPYIVALMTDLLAPEPDHSILEIGTGSGYQTAILSQLCSKVYTVEVVAELGAIAADIFKRLGYRNIEMRTGDGYLGWPEHAPYDGIIVTAAAARIPDALVEQLRPGGRMVIPVGLPYSHQELMLVKKDEQGNTETETVLGVAFVPLVEGERGGRHQGSPGENGSRNDTGL</sequence>
<dbReference type="CDD" id="cd02440">
    <property type="entry name" value="AdoMet_MTases"/>
    <property type="match status" value="1"/>
</dbReference>
<dbReference type="InterPro" id="IPR000682">
    <property type="entry name" value="PCMT"/>
</dbReference>
<dbReference type="HAMAP" id="MF_00090">
    <property type="entry name" value="PIMT"/>
    <property type="match status" value="1"/>
</dbReference>
<comment type="caution">
    <text evidence="9">The sequence shown here is derived from an EMBL/GenBank/DDBJ whole genome shotgun (WGS) entry which is preliminary data.</text>
</comment>
<keyword evidence="6 7" id="KW-0949">S-adenosyl-L-methionine</keyword>
<keyword evidence="5 7" id="KW-0808">Transferase</keyword>
<comment type="function">
    <text evidence="7">Catalyzes the methyl esterification of L-isoaspartyl residues in peptides and proteins that result from spontaneous decomposition of normal L-aspartyl and L-asparaginyl residues. It plays a role in the repair and/or degradation of damaged proteins.</text>
</comment>
<dbReference type="PANTHER" id="PTHR11579">
    <property type="entry name" value="PROTEIN-L-ISOASPARTATE O-METHYLTRANSFERASE"/>
    <property type="match status" value="1"/>
</dbReference>
<protein>
    <recommendedName>
        <fullName evidence="7">Protein-L-isoaspartate O-methyltransferase</fullName>
        <ecNumber evidence="7">2.1.1.77</ecNumber>
    </recommendedName>
    <alternativeName>
        <fullName evidence="7">L-isoaspartyl protein carboxyl methyltransferase</fullName>
    </alternativeName>
    <alternativeName>
        <fullName evidence="7">Protein L-isoaspartyl methyltransferase</fullName>
    </alternativeName>
    <alternativeName>
        <fullName evidence="7">Protein-beta-aspartate methyltransferase</fullName>
        <shortName evidence="7">PIMT</shortName>
    </alternativeName>
</protein>
<dbReference type="PANTHER" id="PTHR11579:SF0">
    <property type="entry name" value="PROTEIN-L-ISOASPARTATE(D-ASPARTATE) O-METHYLTRANSFERASE"/>
    <property type="match status" value="1"/>
</dbReference>
<name>A0A4R1HGY6_9GAMM</name>
<dbReference type="Pfam" id="PF01135">
    <property type="entry name" value="PCMT"/>
    <property type="match status" value="1"/>
</dbReference>
<comment type="subcellular location">
    <subcellularLocation>
        <location evidence="1 7">Cytoplasm</location>
    </subcellularLocation>
</comment>
<dbReference type="NCBIfam" id="TIGR00080">
    <property type="entry name" value="pimt"/>
    <property type="match status" value="1"/>
</dbReference>
<keyword evidence="3 7" id="KW-0963">Cytoplasm</keyword>
<reference evidence="9 10" key="1">
    <citation type="submission" date="2019-03" db="EMBL/GenBank/DDBJ databases">
        <title>Genomic Encyclopedia of Type Strains, Phase IV (KMG-IV): sequencing the most valuable type-strain genomes for metagenomic binning, comparative biology and taxonomic classification.</title>
        <authorList>
            <person name="Goeker M."/>
        </authorList>
    </citation>
    <scope>NUCLEOTIDE SEQUENCE [LARGE SCALE GENOMIC DNA]</scope>
    <source>
        <strain evidence="9 10">DSM 19610</strain>
    </source>
</reference>
<dbReference type="SUPFAM" id="SSF53335">
    <property type="entry name" value="S-adenosyl-L-methionine-dependent methyltransferases"/>
    <property type="match status" value="1"/>
</dbReference>
<gene>
    <name evidence="7" type="primary">pcm</name>
    <name evidence="9" type="ORF">DFR30_1898</name>
</gene>
<accession>A0A4R1HGY6</accession>
<evidence type="ECO:0000256" key="2">
    <source>
        <dbReference type="ARBA" id="ARBA00005369"/>
    </source>
</evidence>
<comment type="similarity">
    <text evidence="2 7">Belongs to the methyltransferase superfamily. L-isoaspartyl/D-aspartyl protein methyltransferase family.</text>
</comment>
<dbReference type="Gene3D" id="3.40.50.150">
    <property type="entry name" value="Vaccinia Virus protein VP39"/>
    <property type="match status" value="1"/>
</dbReference>
<organism evidence="9 10">
    <name type="scientific">Thiogranum longum</name>
    <dbReference type="NCBI Taxonomy" id="1537524"/>
    <lineage>
        <taxon>Bacteria</taxon>
        <taxon>Pseudomonadati</taxon>
        <taxon>Pseudomonadota</taxon>
        <taxon>Gammaproteobacteria</taxon>
        <taxon>Chromatiales</taxon>
        <taxon>Ectothiorhodospiraceae</taxon>
        <taxon>Thiogranum</taxon>
    </lineage>
</organism>
<dbReference type="EC" id="2.1.1.77" evidence="7"/>
<dbReference type="GO" id="GO:0004719">
    <property type="term" value="F:protein-L-isoaspartate (D-aspartate) O-methyltransferase activity"/>
    <property type="evidence" value="ECO:0007669"/>
    <property type="project" value="UniProtKB-UniRule"/>
</dbReference>
<dbReference type="Proteomes" id="UP000295707">
    <property type="component" value="Unassembled WGS sequence"/>
</dbReference>
<evidence type="ECO:0000313" key="9">
    <source>
        <dbReference type="EMBL" id="TCK18619.1"/>
    </source>
</evidence>
<dbReference type="OrthoDB" id="9810066at2"/>
<proteinExistence type="inferred from homology"/>
<feature type="region of interest" description="Disordered" evidence="8">
    <location>
        <begin position="218"/>
        <end position="238"/>
    </location>
</feature>
<feature type="active site" evidence="7">
    <location>
        <position position="68"/>
    </location>
</feature>
<evidence type="ECO:0000256" key="7">
    <source>
        <dbReference type="HAMAP-Rule" id="MF_00090"/>
    </source>
</evidence>
<dbReference type="NCBIfam" id="NF001453">
    <property type="entry name" value="PRK00312.1"/>
    <property type="match status" value="1"/>
</dbReference>
<keyword evidence="4 7" id="KW-0489">Methyltransferase</keyword>
<dbReference type="InterPro" id="IPR029063">
    <property type="entry name" value="SAM-dependent_MTases_sf"/>
</dbReference>
<evidence type="ECO:0000256" key="5">
    <source>
        <dbReference type="ARBA" id="ARBA00022679"/>
    </source>
</evidence>
<dbReference type="FunFam" id="3.40.50.150:FF:000010">
    <property type="entry name" value="Protein-L-isoaspartate O-methyltransferase"/>
    <property type="match status" value="1"/>
</dbReference>
<dbReference type="GO" id="GO:0032259">
    <property type="term" value="P:methylation"/>
    <property type="evidence" value="ECO:0007669"/>
    <property type="project" value="UniProtKB-KW"/>
</dbReference>
<evidence type="ECO:0000256" key="1">
    <source>
        <dbReference type="ARBA" id="ARBA00004496"/>
    </source>
</evidence>
<feature type="compositionally biased region" description="Polar residues" evidence="8">
    <location>
        <begin position="227"/>
        <end position="238"/>
    </location>
</feature>
<dbReference type="EMBL" id="SMFX01000001">
    <property type="protein sequence ID" value="TCK18619.1"/>
    <property type="molecule type" value="Genomic_DNA"/>
</dbReference>
<evidence type="ECO:0000256" key="8">
    <source>
        <dbReference type="SAM" id="MobiDB-lite"/>
    </source>
</evidence>
<dbReference type="RefSeq" id="WP_132972582.1">
    <property type="nucleotide sequence ID" value="NZ_SMFX01000001.1"/>
</dbReference>
<evidence type="ECO:0000256" key="3">
    <source>
        <dbReference type="ARBA" id="ARBA00022490"/>
    </source>
</evidence>